<evidence type="ECO:0000256" key="1">
    <source>
        <dbReference type="SAM" id="MobiDB-lite"/>
    </source>
</evidence>
<reference evidence="2" key="1">
    <citation type="submission" date="2015-08" db="EMBL/GenBank/DDBJ databases">
        <authorList>
            <person name="Babu N.S."/>
            <person name="Beckwith C.J."/>
            <person name="Beseler K.G."/>
            <person name="Brison A."/>
            <person name="Carone J.V."/>
            <person name="Caskin T.P."/>
            <person name="Diamond M."/>
            <person name="Durham M.E."/>
            <person name="Foxe J.M."/>
            <person name="Go M."/>
            <person name="Henderson B.A."/>
            <person name="Jones I.B."/>
            <person name="McGettigan J.A."/>
            <person name="Micheletti S.J."/>
            <person name="Nasrallah M.E."/>
            <person name="Ortiz D."/>
            <person name="Piller C.R."/>
            <person name="Privatt S.R."/>
            <person name="Schneider S.L."/>
            <person name="Sharp S."/>
            <person name="Smith T.C."/>
            <person name="Stanton J.D."/>
            <person name="Ullery H.E."/>
            <person name="Wilson R.J."/>
            <person name="Serrano M.G."/>
            <person name="Buck G."/>
            <person name="Lee V."/>
            <person name="Wang Y."/>
            <person name="Carvalho R."/>
            <person name="Voegtly L."/>
            <person name="Shi R."/>
            <person name="Duckworth R."/>
            <person name="Johnson A."/>
            <person name="Loviza R."/>
            <person name="Walstead R."/>
            <person name="Shah Z."/>
            <person name="Kiflezghi M."/>
            <person name="Wade K."/>
            <person name="Ball S.L."/>
            <person name="Bradley K.W."/>
            <person name="Asai D.J."/>
            <person name="Bowman C.A."/>
            <person name="Russell D.A."/>
            <person name="Pope W.H."/>
            <person name="Jacobs-Sera D."/>
            <person name="Hendrix R.W."/>
            <person name="Hatfull G.F."/>
        </authorList>
    </citation>
    <scope>NUCLEOTIDE SEQUENCE</scope>
</reference>
<evidence type="ECO:0000313" key="2">
    <source>
        <dbReference type="EMBL" id="JAT76657.1"/>
    </source>
</evidence>
<feature type="compositionally biased region" description="Basic residues" evidence="1">
    <location>
        <begin position="58"/>
        <end position="67"/>
    </location>
</feature>
<sequence>MFVEPAVKRGPGRPRKHPLPELLVSNGHTTPHILQPDVEGEGNGPDGPFTAPPPEQRKRGRPRKHPHPASAFEVSAPSYPTKRKPGRPPGTGKHQKAAKAKVTDQEPSANGTGEDSPQTTTTPPPTPGARPPNRRKKNTPSKCAQ</sequence>
<dbReference type="GO" id="GO:0003677">
    <property type="term" value="F:DNA binding"/>
    <property type="evidence" value="ECO:0007669"/>
    <property type="project" value="InterPro"/>
</dbReference>
<dbReference type="AlphaFoldDB" id="A0A1D2ABS8"/>
<accession>A0A1D2ABS8</accession>
<organism evidence="2">
    <name type="scientific">Auxenochlorella protothecoides</name>
    <name type="common">Green microalga</name>
    <name type="synonym">Chlorella protothecoides</name>
    <dbReference type="NCBI Taxonomy" id="3075"/>
    <lineage>
        <taxon>Eukaryota</taxon>
        <taxon>Viridiplantae</taxon>
        <taxon>Chlorophyta</taxon>
        <taxon>core chlorophytes</taxon>
        <taxon>Trebouxiophyceae</taxon>
        <taxon>Chlorellales</taxon>
        <taxon>Chlorellaceae</taxon>
        <taxon>Auxenochlorella</taxon>
    </lineage>
</organism>
<protein>
    <submittedName>
        <fullName evidence="2">Uncharacterized protein</fullName>
    </submittedName>
</protein>
<dbReference type="SMART" id="SM00384">
    <property type="entry name" value="AT_hook"/>
    <property type="match status" value="3"/>
</dbReference>
<dbReference type="PRINTS" id="PR00929">
    <property type="entry name" value="ATHOOK"/>
</dbReference>
<dbReference type="InterPro" id="IPR017956">
    <property type="entry name" value="AT_hook_DNA-bd_motif"/>
</dbReference>
<dbReference type="EMBL" id="GDKF01001965">
    <property type="protein sequence ID" value="JAT76657.1"/>
    <property type="molecule type" value="Transcribed_RNA"/>
</dbReference>
<name>A0A1D2ABS8_AUXPR</name>
<gene>
    <name evidence="2" type="ORF">g.5432</name>
</gene>
<feature type="compositionally biased region" description="Polar residues" evidence="1">
    <location>
        <begin position="105"/>
        <end position="116"/>
    </location>
</feature>
<feature type="region of interest" description="Disordered" evidence="1">
    <location>
        <begin position="1"/>
        <end position="145"/>
    </location>
</feature>
<proteinExistence type="predicted"/>